<accession>A0A5F5PZ43</accession>
<keyword evidence="2" id="KW-1185">Reference proteome</keyword>
<sequence length="28" mass="3163">IVHIKAEEKDIITSLWGKHGLFQDTAVL</sequence>
<dbReference type="Ensembl" id="ENSECAT00000068028.1">
    <property type="protein sequence ID" value="ENSECAP00000053529.1"/>
    <property type="gene ID" value="ENSECAG00000041996.1"/>
</dbReference>
<dbReference type="AlphaFoldDB" id="A0A5F5PZ43"/>
<reference evidence="1 2" key="1">
    <citation type="journal article" date="2009" name="Science">
        <title>Genome sequence, comparative analysis, and population genetics of the domestic horse.</title>
        <authorList>
            <consortium name="Broad Institute Genome Sequencing Platform"/>
            <consortium name="Broad Institute Whole Genome Assembly Team"/>
            <person name="Wade C.M."/>
            <person name="Giulotto E."/>
            <person name="Sigurdsson S."/>
            <person name="Zoli M."/>
            <person name="Gnerre S."/>
            <person name="Imsland F."/>
            <person name="Lear T.L."/>
            <person name="Adelson D.L."/>
            <person name="Bailey E."/>
            <person name="Bellone R.R."/>
            <person name="Bloecker H."/>
            <person name="Distl O."/>
            <person name="Edgar R.C."/>
            <person name="Garber M."/>
            <person name="Leeb T."/>
            <person name="Mauceli E."/>
            <person name="MacLeod J.N."/>
            <person name="Penedo M.C.T."/>
            <person name="Raison J.M."/>
            <person name="Sharpe T."/>
            <person name="Vogel J."/>
            <person name="Andersson L."/>
            <person name="Antczak D.F."/>
            <person name="Biagi T."/>
            <person name="Binns M.M."/>
            <person name="Chowdhary B.P."/>
            <person name="Coleman S.J."/>
            <person name="Della Valle G."/>
            <person name="Fryc S."/>
            <person name="Guerin G."/>
            <person name="Hasegawa T."/>
            <person name="Hill E.W."/>
            <person name="Jurka J."/>
            <person name="Kiialainen A."/>
            <person name="Lindgren G."/>
            <person name="Liu J."/>
            <person name="Magnani E."/>
            <person name="Mickelson J.R."/>
            <person name="Murray J."/>
            <person name="Nergadze S.G."/>
            <person name="Onofrio R."/>
            <person name="Pedroni S."/>
            <person name="Piras M.F."/>
            <person name="Raudsepp T."/>
            <person name="Rocchi M."/>
            <person name="Roeed K.H."/>
            <person name="Ryder O.A."/>
            <person name="Searle S."/>
            <person name="Skow L."/>
            <person name="Swinburne J.E."/>
            <person name="Syvaenen A.C."/>
            <person name="Tozaki T."/>
            <person name="Valberg S.J."/>
            <person name="Vaudin M."/>
            <person name="White J.R."/>
            <person name="Zody M.C."/>
            <person name="Lander E.S."/>
            <person name="Lindblad-Toh K."/>
        </authorList>
    </citation>
    <scope>NUCLEOTIDE SEQUENCE [LARGE SCALE GENOMIC DNA]</scope>
    <source>
        <strain evidence="1 2">Thoroughbred</strain>
    </source>
</reference>
<name>A0A5F5PZ43_HORSE</name>
<dbReference type="PaxDb" id="9796-ENSECAP00000053529"/>
<reference evidence="1" key="3">
    <citation type="submission" date="2025-09" db="UniProtKB">
        <authorList>
            <consortium name="Ensembl"/>
        </authorList>
    </citation>
    <scope>IDENTIFICATION</scope>
    <source>
        <strain evidence="1">Thoroughbred</strain>
    </source>
</reference>
<protein>
    <submittedName>
        <fullName evidence="1">Uncharacterized protein</fullName>
    </submittedName>
</protein>
<organism evidence="1 2">
    <name type="scientific">Equus caballus</name>
    <name type="common">Horse</name>
    <dbReference type="NCBI Taxonomy" id="9796"/>
    <lineage>
        <taxon>Eukaryota</taxon>
        <taxon>Metazoa</taxon>
        <taxon>Chordata</taxon>
        <taxon>Craniata</taxon>
        <taxon>Vertebrata</taxon>
        <taxon>Euteleostomi</taxon>
        <taxon>Mammalia</taxon>
        <taxon>Eutheria</taxon>
        <taxon>Laurasiatheria</taxon>
        <taxon>Perissodactyla</taxon>
        <taxon>Equidae</taxon>
        <taxon>Equus</taxon>
    </lineage>
</organism>
<evidence type="ECO:0000313" key="1">
    <source>
        <dbReference type="Ensembl" id="ENSECAP00000053529.1"/>
    </source>
</evidence>
<dbReference type="Proteomes" id="UP000002281">
    <property type="component" value="Chromosome 7"/>
</dbReference>
<reference evidence="1" key="2">
    <citation type="submission" date="2025-08" db="UniProtKB">
        <authorList>
            <consortium name="Ensembl"/>
        </authorList>
    </citation>
    <scope>IDENTIFICATION</scope>
    <source>
        <strain evidence="1">Thoroughbred</strain>
    </source>
</reference>
<evidence type="ECO:0000313" key="2">
    <source>
        <dbReference type="Proteomes" id="UP000002281"/>
    </source>
</evidence>
<dbReference type="InParanoid" id="A0A5F5PZ43"/>
<proteinExistence type="predicted"/>